<protein>
    <submittedName>
        <fullName evidence="3">CHAT domain-containing protein</fullName>
    </submittedName>
</protein>
<feature type="region of interest" description="Disordered" evidence="1">
    <location>
        <begin position="507"/>
        <end position="548"/>
    </location>
</feature>
<dbReference type="EMBL" id="SMKI01000192">
    <property type="protein sequence ID" value="TDC73633.1"/>
    <property type="molecule type" value="Genomic_DNA"/>
</dbReference>
<sequence>MGDDPLAELVTRLREHHETGDPAGLLDDAAQAAVERLSAAGPNGPNGPDAVWVLIEAHRVRAEADPERHEPAFRALLELVGLRFMADPWSAPRPLWPRLTALTGFDPLADPLDRLADLVRQDEERGGAAVADLAAAVDVVRRADVPGREPYRDTVLGLALGRLAASAERAGAERLADATEAVRLLGALAEGPGPSARRWLTYAAALERRLDLAGDPADLAAAEAAHRRALDLAAEGDPARAEAQAGIGIAHARRAEAAQDAGDAGAELREAVRWLRRAADRAPGSEAHRANLARATGRLVRHTVRAALAAEPEPEPEPEHAPPSPSLAEAPSGGPPDPEARRQAAEFVELAARVGGRVVTLAAAAERLAEPARAPGPAALAGVLEFAAHQIPTRPPHDLLPALALAMAVAEPRWGTDPGGIWWWAADLYVEAARLSLTDRPDGAVFRRAREVVDRQIATLRAAPGPDAVAELGETLFAAGLLHVTPYLGRMAGLSFEGAHELWRRRETQRRAVTPGPEPDPDAMPDAEAAAGTAVRHHREAVGLTTGHPRGRALKALAEALSMLAGLGEGGPGHDREIGAAVREALDLLDPARDPLGFLYLLRCLALLGELALPDRVADLLPVRLDELPPHEAQAVRTETLQLLDEARRPDLAAQLLRLAERLPSHPTDPAQLRRMWDSAVHALPGNRLACVPMRGRLPEAAERLRSLADDQQWPAPESAAALVHLAAHCAGEADALGRELLAEARRRAPEWAAEAHLPLSYLDARLAHGLAAGAHDTDPRAATRWHARAAEADAACGQLDLALADLDAAAHCLERCPAEEAPVAAVELVPPGVLLAGRLDEPAALRFRDLWQRVLLAVSGEFASPAVALTLHQVAKALDLTAVLAAAGPLDPSPRLAALLDRQRAEVPADVPPPAAELPGPVSGRLYYVGLGEAEPGGDREAESRNQQRAADRRISARLHATRGRAALPALPDEIQARIDADTVLVSLFLGHQRGAADGRPRMAVQAVALTREDLWHGSVRHENLDGGLLRLTRGTRRLALSPLAFQVGEVRREVVTDPLFRAVGRRGARLLADGATELLTPLAGLLPEWRAAGKRHLCVWPNGPLHYFPYHLLSPDGRPLADDWTVTQLPSLGALAPPDAGDDRPTGRGLVAFAAEHGPEEVGLADQARRIAAPFGGTVVAGAAATPRRFLAELPGARYLHVAAHGRHNEWAPWYQCLQLSPDADGEGRVFAHDVLRADLRGVALVTLSSCDSALGRFDINDNLRGLPAAFLAAGASAVVGCLWPVHPDVATHFFATLYARLDIAPDRRAAYRAAQLATRERFPAYRDWGAFCFVGDWRTP</sequence>
<organism evidence="3 4">
    <name type="scientific">Streptomyces hainanensis</name>
    <dbReference type="NCBI Taxonomy" id="402648"/>
    <lineage>
        <taxon>Bacteria</taxon>
        <taxon>Bacillati</taxon>
        <taxon>Actinomycetota</taxon>
        <taxon>Actinomycetes</taxon>
        <taxon>Kitasatosporales</taxon>
        <taxon>Streptomycetaceae</taxon>
        <taxon>Streptomyces</taxon>
    </lineage>
</organism>
<evidence type="ECO:0000256" key="1">
    <source>
        <dbReference type="SAM" id="MobiDB-lite"/>
    </source>
</evidence>
<dbReference type="RefSeq" id="WP_132819227.1">
    <property type="nucleotide sequence ID" value="NZ_SMKI01000192.1"/>
</dbReference>
<evidence type="ECO:0000313" key="3">
    <source>
        <dbReference type="EMBL" id="TDC73633.1"/>
    </source>
</evidence>
<feature type="domain" description="CHAT" evidence="2">
    <location>
        <begin position="1080"/>
        <end position="1339"/>
    </location>
</feature>
<evidence type="ECO:0000313" key="4">
    <source>
        <dbReference type="Proteomes" id="UP000295345"/>
    </source>
</evidence>
<evidence type="ECO:0000259" key="2">
    <source>
        <dbReference type="Pfam" id="PF12770"/>
    </source>
</evidence>
<name>A0A4R4TFD8_9ACTN</name>
<gene>
    <name evidence="3" type="ORF">E1283_18710</name>
</gene>
<dbReference type="OrthoDB" id="4331905at2"/>
<keyword evidence="4" id="KW-1185">Reference proteome</keyword>
<comment type="caution">
    <text evidence="3">The sequence shown here is derived from an EMBL/GenBank/DDBJ whole genome shotgun (WGS) entry which is preliminary data.</text>
</comment>
<dbReference type="Proteomes" id="UP000295345">
    <property type="component" value="Unassembled WGS sequence"/>
</dbReference>
<dbReference type="Pfam" id="PF12770">
    <property type="entry name" value="CHAT"/>
    <property type="match status" value="1"/>
</dbReference>
<accession>A0A4R4TFD8</accession>
<reference evidence="3 4" key="1">
    <citation type="submission" date="2019-03" db="EMBL/GenBank/DDBJ databases">
        <title>Draft genome sequences of novel Actinobacteria.</title>
        <authorList>
            <person name="Sahin N."/>
            <person name="Ay H."/>
            <person name="Saygin H."/>
        </authorList>
    </citation>
    <scope>NUCLEOTIDE SEQUENCE [LARGE SCALE GENOMIC DNA]</scope>
    <source>
        <strain evidence="3 4">DSM 41900</strain>
    </source>
</reference>
<proteinExistence type="predicted"/>
<feature type="region of interest" description="Disordered" evidence="1">
    <location>
        <begin position="309"/>
        <end position="341"/>
    </location>
</feature>
<dbReference type="InterPro" id="IPR024983">
    <property type="entry name" value="CHAT_dom"/>
</dbReference>